<dbReference type="GO" id="GO:0004592">
    <property type="term" value="F:pantoate-beta-alanine ligase activity"/>
    <property type="evidence" value="ECO:0007669"/>
    <property type="project" value="UniProtKB-UniRule"/>
</dbReference>
<dbReference type="NCBIfam" id="TIGR00018">
    <property type="entry name" value="panC"/>
    <property type="match status" value="1"/>
</dbReference>
<dbReference type="RefSeq" id="WP_206708277.1">
    <property type="nucleotide sequence ID" value="NZ_CP059066.1"/>
</dbReference>
<feature type="binding site" evidence="8">
    <location>
        <begin position="147"/>
        <end position="150"/>
    </location>
    <ligand>
        <name>ATP</name>
        <dbReference type="ChEBI" id="CHEBI:30616"/>
    </ligand>
</feature>
<gene>
    <name evidence="8 9" type="primary">panC</name>
    <name evidence="9" type="ORF">H0A61_00361</name>
</gene>
<keyword evidence="3 8" id="KW-0436">Ligase</keyword>
<organism evidence="9 10">
    <name type="scientific">Koleobacter methoxysyntrophicus</name>
    <dbReference type="NCBI Taxonomy" id="2751313"/>
    <lineage>
        <taxon>Bacteria</taxon>
        <taxon>Bacillati</taxon>
        <taxon>Bacillota</taxon>
        <taxon>Clostridia</taxon>
        <taxon>Koleobacterales</taxon>
        <taxon>Koleobacteraceae</taxon>
        <taxon>Koleobacter</taxon>
    </lineage>
</organism>
<dbReference type="InterPro" id="IPR042176">
    <property type="entry name" value="Pantoate_ligase_C"/>
</dbReference>
<dbReference type="Pfam" id="PF02569">
    <property type="entry name" value="Pantoate_ligase"/>
    <property type="match status" value="1"/>
</dbReference>
<dbReference type="UniPathway" id="UPA00028">
    <property type="reaction ID" value="UER00005"/>
</dbReference>
<dbReference type="AlphaFoldDB" id="A0A8A0RJH5"/>
<dbReference type="GO" id="GO:0005829">
    <property type="term" value="C:cytosol"/>
    <property type="evidence" value="ECO:0007669"/>
    <property type="project" value="TreeGrafter"/>
</dbReference>
<evidence type="ECO:0000313" key="9">
    <source>
        <dbReference type="EMBL" id="QSQ08042.1"/>
    </source>
</evidence>
<dbReference type="Proteomes" id="UP000662904">
    <property type="component" value="Chromosome"/>
</dbReference>
<comment type="pathway">
    <text evidence="1 8">Cofactor biosynthesis; (R)-pantothenate biosynthesis; (R)-pantothenate from (R)-pantoate and beta-alanine: step 1/1.</text>
</comment>
<dbReference type="FunFam" id="3.30.1300.10:FF:000001">
    <property type="entry name" value="Pantothenate synthetase"/>
    <property type="match status" value="1"/>
</dbReference>
<dbReference type="CDD" id="cd00560">
    <property type="entry name" value="PanC"/>
    <property type="match status" value="1"/>
</dbReference>
<comment type="subunit">
    <text evidence="8">Homodimer.</text>
</comment>
<evidence type="ECO:0000256" key="8">
    <source>
        <dbReference type="HAMAP-Rule" id="MF_00158"/>
    </source>
</evidence>
<evidence type="ECO:0000256" key="4">
    <source>
        <dbReference type="ARBA" id="ARBA00022655"/>
    </source>
</evidence>
<comment type="function">
    <text evidence="8">Catalyzes the condensation of pantoate with beta-alanine in an ATP-dependent reaction via a pantoyl-adenylate intermediate.</text>
</comment>
<keyword evidence="8" id="KW-0963">Cytoplasm</keyword>
<dbReference type="GO" id="GO:0005524">
    <property type="term" value="F:ATP binding"/>
    <property type="evidence" value="ECO:0007669"/>
    <property type="project" value="UniProtKB-KW"/>
</dbReference>
<accession>A0A8A0RJH5</accession>
<name>A0A8A0RJH5_9FIRM</name>
<comment type="catalytic activity">
    <reaction evidence="7 8">
        <text>(R)-pantoate + beta-alanine + ATP = (R)-pantothenate + AMP + diphosphate + H(+)</text>
        <dbReference type="Rhea" id="RHEA:10912"/>
        <dbReference type="ChEBI" id="CHEBI:15378"/>
        <dbReference type="ChEBI" id="CHEBI:15980"/>
        <dbReference type="ChEBI" id="CHEBI:29032"/>
        <dbReference type="ChEBI" id="CHEBI:30616"/>
        <dbReference type="ChEBI" id="CHEBI:33019"/>
        <dbReference type="ChEBI" id="CHEBI:57966"/>
        <dbReference type="ChEBI" id="CHEBI:456215"/>
        <dbReference type="EC" id="6.3.2.1"/>
    </reaction>
</comment>
<feature type="binding site" evidence="8">
    <location>
        <position position="61"/>
    </location>
    <ligand>
        <name>beta-alanine</name>
        <dbReference type="ChEBI" id="CHEBI:57966"/>
    </ligand>
</feature>
<proteinExistence type="inferred from homology"/>
<feature type="binding site" evidence="8">
    <location>
        <position position="61"/>
    </location>
    <ligand>
        <name>(R)-pantoate</name>
        <dbReference type="ChEBI" id="CHEBI:15980"/>
    </ligand>
</feature>
<evidence type="ECO:0000256" key="2">
    <source>
        <dbReference type="ARBA" id="ARBA00009256"/>
    </source>
</evidence>
<dbReference type="Gene3D" id="3.30.1300.10">
    <property type="entry name" value="Pantoate-beta-alanine ligase, C-terminal domain"/>
    <property type="match status" value="1"/>
</dbReference>
<feature type="active site" description="Proton donor" evidence="8">
    <location>
        <position position="37"/>
    </location>
</feature>
<evidence type="ECO:0000313" key="10">
    <source>
        <dbReference type="Proteomes" id="UP000662904"/>
    </source>
</evidence>
<dbReference type="FunFam" id="3.40.50.620:FF:000013">
    <property type="entry name" value="Pantothenate synthetase"/>
    <property type="match status" value="1"/>
</dbReference>
<keyword evidence="4 8" id="KW-0566">Pantothenate biosynthesis</keyword>
<evidence type="ECO:0000256" key="3">
    <source>
        <dbReference type="ARBA" id="ARBA00022598"/>
    </source>
</evidence>
<reference evidence="9" key="1">
    <citation type="submission" date="2020-07" db="EMBL/GenBank/DDBJ databases">
        <title>Koleobacter methoxysyntrophicus gen. nov., sp. nov., a novel anaerobic bacterium isolated from deep subsurface oil field and proposal of Koleobacterales ord. nov. in the phylum Firmicutes.</title>
        <authorList>
            <person name="Sakamoto S."/>
            <person name="Tamaki H."/>
        </authorList>
    </citation>
    <scope>NUCLEOTIDE SEQUENCE</scope>
    <source>
        <strain evidence="9">NRmbB1</strain>
    </source>
</reference>
<evidence type="ECO:0000256" key="1">
    <source>
        <dbReference type="ARBA" id="ARBA00004990"/>
    </source>
</evidence>
<dbReference type="HAMAP" id="MF_00158">
    <property type="entry name" value="PanC"/>
    <property type="match status" value="1"/>
</dbReference>
<evidence type="ECO:0000256" key="7">
    <source>
        <dbReference type="ARBA" id="ARBA00048258"/>
    </source>
</evidence>
<feature type="binding site" evidence="8">
    <location>
        <position position="153"/>
    </location>
    <ligand>
        <name>(R)-pantoate</name>
        <dbReference type="ChEBI" id="CHEBI:15980"/>
    </ligand>
</feature>
<sequence length="281" mass="31323">MKVIKSIPEVREAVKCAKKEGKTIALVPTMGYLHEGHISLVRIAGERGNFVVVSIFVNPLQFGPSEDLKEYPRDLNRDIMLLEREGVDLVFAPDVEEMYPEEQLATVEVKGLTEVMCGAYRPGHFTGVATVVMKLFNIVQPDIAVFGQKDAQQAAVIKKMVKDLNLPVEIIVGPVVREEDGLAMSSRNVYLNSEEREAALVLYRALKKGENLLDGGVRSAKTVIESIEKEFEKEPLARLQYVYICHPETLKEIINIEKGAMIAVAAFIGKTRLIDNILWEG</sequence>
<dbReference type="GO" id="GO:0015940">
    <property type="term" value="P:pantothenate biosynthetic process"/>
    <property type="evidence" value="ECO:0007669"/>
    <property type="project" value="UniProtKB-UniRule"/>
</dbReference>
<dbReference type="EC" id="6.3.2.1" evidence="8"/>
<dbReference type="InterPro" id="IPR014729">
    <property type="entry name" value="Rossmann-like_a/b/a_fold"/>
</dbReference>
<dbReference type="PANTHER" id="PTHR21299">
    <property type="entry name" value="CYTIDYLATE KINASE/PANTOATE-BETA-ALANINE LIGASE"/>
    <property type="match status" value="1"/>
</dbReference>
<feature type="binding site" evidence="8">
    <location>
        <begin position="184"/>
        <end position="187"/>
    </location>
    <ligand>
        <name>ATP</name>
        <dbReference type="ChEBI" id="CHEBI:30616"/>
    </ligand>
</feature>
<comment type="similarity">
    <text evidence="2 8">Belongs to the pantothenate synthetase family.</text>
</comment>
<feature type="binding site" evidence="8">
    <location>
        <begin position="30"/>
        <end position="37"/>
    </location>
    <ligand>
        <name>ATP</name>
        <dbReference type="ChEBI" id="CHEBI:30616"/>
    </ligand>
</feature>
<evidence type="ECO:0000256" key="5">
    <source>
        <dbReference type="ARBA" id="ARBA00022741"/>
    </source>
</evidence>
<dbReference type="PANTHER" id="PTHR21299:SF1">
    <property type="entry name" value="PANTOATE--BETA-ALANINE LIGASE"/>
    <property type="match status" value="1"/>
</dbReference>
<feature type="binding site" evidence="8">
    <location>
        <position position="176"/>
    </location>
    <ligand>
        <name>ATP</name>
        <dbReference type="ChEBI" id="CHEBI:30616"/>
    </ligand>
</feature>
<keyword evidence="5 8" id="KW-0547">Nucleotide-binding</keyword>
<dbReference type="Gene3D" id="3.40.50.620">
    <property type="entry name" value="HUPs"/>
    <property type="match status" value="1"/>
</dbReference>
<keyword evidence="10" id="KW-1185">Reference proteome</keyword>
<comment type="miscellaneous">
    <text evidence="8">The reaction proceeds by a bi uni uni bi ping pong mechanism.</text>
</comment>
<dbReference type="EMBL" id="CP059066">
    <property type="protein sequence ID" value="QSQ08042.1"/>
    <property type="molecule type" value="Genomic_DNA"/>
</dbReference>
<dbReference type="InterPro" id="IPR003721">
    <property type="entry name" value="Pantoate_ligase"/>
</dbReference>
<keyword evidence="6 8" id="KW-0067">ATP-binding</keyword>
<dbReference type="SUPFAM" id="SSF52374">
    <property type="entry name" value="Nucleotidylyl transferase"/>
    <property type="match status" value="1"/>
</dbReference>
<comment type="subcellular location">
    <subcellularLocation>
        <location evidence="8">Cytoplasm</location>
    </subcellularLocation>
</comment>
<evidence type="ECO:0000256" key="6">
    <source>
        <dbReference type="ARBA" id="ARBA00022840"/>
    </source>
</evidence>
<dbReference type="KEGG" id="kme:H0A61_00361"/>
<protein>
    <recommendedName>
        <fullName evidence="8">Pantothenate synthetase</fullName>
        <shortName evidence="8">PS</shortName>
        <ecNumber evidence="8">6.3.2.1</ecNumber>
    </recommendedName>
    <alternativeName>
        <fullName evidence="8">Pantoate--beta-alanine ligase</fullName>
    </alternativeName>
    <alternativeName>
        <fullName evidence="8">Pantoate-activating enzyme</fullName>
    </alternativeName>
</protein>